<protein>
    <submittedName>
        <fullName evidence="6">Phospholipase D-like domain-containing protein</fullName>
    </submittedName>
</protein>
<evidence type="ECO:0000259" key="5">
    <source>
        <dbReference type="PROSITE" id="PS50035"/>
    </source>
</evidence>
<gene>
    <name evidence="6" type="ORF">WKW82_22870</name>
</gene>
<dbReference type="Proteomes" id="UP001385892">
    <property type="component" value="Unassembled WGS sequence"/>
</dbReference>
<evidence type="ECO:0000256" key="3">
    <source>
        <dbReference type="ARBA" id="ARBA00022801"/>
    </source>
</evidence>
<dbReference type="Pfam" id="PF13091">
    <property type="entry name" value="PLDc_2"/>
    <property type="match status" value="1"/>
</dbReference>
<feature type="domain" description="PLD phosphodiesterase" evidence="5">
    <location>
        <begin position="359"/>
        <end position="386"/>
    </location>
</feature>
<accession>A0ABU8WPS1</accession>
<sequence>MTDTDPERWFLDTLPFTRGNSVLALVDGSEFMAHLYDRFAAMQGDDTLCYTAWRASPTQKLRPDISALDSSLLRVLLDLVQRRVVVRLLAWYPPGTSSFVVRRYGTHNSENYAIVKQIRDAINARKVAGSAYLDQRLPALVASHHQKSMVLTVKGDAWAYVGGLDVSIDRWDTPAHTSPSERQVEKLDAWHDVHCAIQGPAVGAIADNFLERWNERRPPLRANPGDMPAPIKAAWPVPASGAGTLAVQRLRTLACNGTYDFRRGGEQSSREGINKAIDRAQYFVYIEDQYFWPCSTVERLAAAVRRGVYLFLVLARTYDADGLLRIAHCEMRKEALDAVRAAGAARVICCHLEQAARPTQIYVHSKLVIVDDRYVTIGSTNVGLRSQTTDSELNVAMVDSAVVDGVMGGSPVRVGRFARELRLRLWSEHLGLPAAQFDDPIASRSRWPTQRRGSRKVHHACFHAGDVPAADITLADWYQAMKALKELLGDARPWPNATPEEKTLVDVAMAVLEVTGAGGLITPNSDLALGPIWWTPRHGLRARLWEFLKTRIMNVETRCGRT</sequence>
<comment type="catalytic activity">
    <reaction evidence="1">
        <text>a 1,2-diacyl-sn-glycero-3-phosphocholine + H2O = a 1,2-diacyl-sn-glycero-3-phosphate + choline + H(+)</text>
        <dbReference type="Rhea" id="RHEA:14445"/>
        <dbReference type="ChEBI" id="CHEBI:15354"/>
        <dbReference type="ChEBI" id="CHEBI:15377"/>
        <dbReference type="ChEBI" id="CHEBI:15378"/>
        <dbReference type="ChEBI" id="CHEBI:57643"/>
        <dbReference type="ChEBI" id="CHEBI:58608"/>
        <dbReference type="EC" id="3.1.4.4"/>
    </reaction>
</comment>
<dbReference type="SMART" id="SM00155">
    <property type="entry name" value="PLDc"/>
    <property type="match status" value="2"/>
</dbReference>
<organism evidence="6 7">
    <name type="scientific">Variovorax rhizosphaerae</name>
    <dbReference type="NCBI Taxonomy" id="1836200"/>
    <lineage>
        <taxon>Bacteria</taxon>
        <taxon>Pseudomonadati</taxon>
        <taxon>Pseudomonadota</taxon>
        <taxon>Betaproteobacteria</taxon>
        <taxon>Burkholderiales</taxon>
        <taxon>Comamonadaceae</taxon>
        <taxon>Variovorax</taxon>
    </lineage>
</organism>
<comment type="caution">
    <text evidence="6">The sequence shown here is derived from an EMBL/GenBank/DDBJ whole genome shotgun (WGS) entry which is preliminary data.</text>
</comment>
<proteinExistence type="predicted"/>
<dbReference type="InterPro" id="IPR025202">
    <property type="entry name" value="PLD-like_dom"/>
</dbReference>
<reference evidence="6 7" key="1">
    <citation type="submission" date="2024-03" db="EMBL/GenBank/DDBJ databases">
        <title>Novel species of the genus Variovorax.</title>
        <authorList>
            <person name="Liu Q."/>
            <person name="Xin Y.-H."/>
        </authorList>
    </citation>
    <scope>NUCLEOTIDE SEQUENCE [LARGE SCALE GENOMIC DNA]</scope>
    <source>
        <strain evidence="6 7">KACC 18900</strain>
    </source>
</reference>
<evidence type="ECO:0000313" key="7">
    <source>
        <dbReference type="Proteomes" id="UP001385892"/>
    </source>
</evidence>
<dbReference type="PANTHER" id="PTHR18896:SF76">
    <property type="entry name" value="PHOSPHOLIPASE"/>
    <property type="match status" value="1"/>
</dbReference>
<keyword evidence="2" id="KW-0677">Repeat</keyword>
<dbReference type="PANTHER" id="PTHR18896">
    <property type="entry name" value="PHOSPHOLIPASE D"/>
    <property type="match status" value="1"/>
</dbReference>
<keyword evidence="4" id="KW-0443">Lipid metabolism</keyword>
<dbReference type="Gene3D" id="3.30.870.10">
    <property type="entry name" value="Endonuclease Chain A"/>
    <property type="match status" value="2"/>
</dbReference>
<evidence type="ECO:0000256" key="4">
    <source>
        <dbReference type="ARBA" id="ARBA00023098"/>
    </source>
</evidence>
<evidence type="ECO:0000256" key="2">
    <source>
        <dbReference type="ARBA" id="ARBA00022737"/>
    </source>
</evidence>
<dbReference type="EMBL" id="JBBKZT010000011">
    <property type="protein sequence ID" value="MEJ8849510.1"/>
    <property type="molecule type" value="Genomic_DNA"/>
</dbReference>
<dbReference type="PROSITE" id="PS50035">
    <property type="entry name" value="PLD"/>
    <property type="match status" value="1"/>
</dbReference>
<evidence type="ECO:0000256" key="1">
    <source>
        <dbReference type="ARBA" id="ARBA00000798"/>
    </source>
</evidence>
<dbReference type="InterPro" id="IPR001736">
    <property type="entry name" value="PLipase_D/transphosphatidylase"/>
</dbReference>
<dbReference type="InterPro" id="IPR015679">
    <property type="entry name" value="PLipase_D_fam"/>
</dbReference>
<dbReference type="SUPFAM" id="SSF56024">
    <property type="entry name" value="Phospholipase D/nuclease"/>
    <property type="match status" value="2"/>
</dbReference>
<evidence type="ECO:0000313" key="6">
    <source>
        <dbReference type="EMBL" id="MEJ8849510.1"/>
    </source>
</evidence>
<name>A0ABU8WPS1_9BURK</name>
<keyword evidence="7" id="KW-1185">Reference proteome</keyword>
<keyword evidence="3" id="KW-0378">Hydrolase</keyword>
<dbReference type="RefSeq" id="WP_340344644.1">
    <property type="nucleotide sequence ID" value="NZ_JBBKZT010000011.1"/>
</dbReference>